<evidence type="ECO:0000256" key="2">
    <source>
        <dbReference type="ARBA" id="ARBA00022723"/>
    </source>
</evidence>
<evidence type="ECO:0000256" key="7">
    <source>
        <dbReference type="SAM" id="SignalP"/>
    </source>
</evidence>
<dbReference type="InterPro" id="IPR005805">
    <property type="entry name" value="Rieske_Fe-S_prot_C"/>
</dbReference>
<dbReference type="Gene3D" id="2.102.10.10">
    <property type="entry name" value="Rieske [2Fe-2S] iron-sulphur domain"/>
    <property type="match status" value="1"/>
</dbReference>
<dbReference type="GO" id="GO:0016705">
    <property type="term" value="F:oxidoreductase activity, acting on paired donors, with incorporation or reduction of molecular oxygen"/>
    <property type="evidence" value="ECO:0007669"/>
    <property type="project" value="UniProtKB-ARBA"/>
</dbReference>
<reference evidence="10" key="1">
    <citation type="submission" date="2015-10" db="EMBL/GenBank/DDBJ databases">
        <authorList>
            <person name="Regsiter A."/>
            <person name="william w."/>
        </authorList>
    </citation>
    <scope>NUCLEOTIDE SEQUENCE [LARGE SCALE GENOMIC DNA]</scope>
</reference>
<dbReference type="PROSITE" id="PS51296">
    <property type="entry name" value="RIESKE"/>
    <property type="match status" value="1"/>
</dbReference>
<dbReference type="InterPro" id="IPR017941">
    <property type="entry name" value="Rieske_2Fe-2S"/>
</dbReference>
<dbReference type="GO" id="GO:0046872">
    <property type="term" value="F:metal ion binding"/>
    <property type="evidence" value="ECO:0007669"/>
    <property type="project" value="UniProtKB-KW"/>
</dbReference>
<dbReference type="Proteomes" id="UP000184315">
    <property type="component" value="Unassembled WGS sequence"/>
</dbReference>
<dbReference type="InterPro" id="IPR014349">
    <property type="entry name" value="Rieske_Fe-S_prot"/>
</dbReference>
<evidence type="ECO:0000259" key="8">
    <source>
        <dbReference type="PROSITE" id="PS51296"/>
    </source>
</evidence>
<evidence type="ECO:0000256" key="3">
    <source>
        <dbReference type="ARBA" id="ARBA00023004"/>
    </source>
</evidence>
<dbReference type="GO" id="GO:0004497">
    <property type="term" value="F:monooxygenase activity"/>
    <property type="evidence" value="ECO:0007669"/>
    <property type="project" value="UniProtKB-ARBA"/>
</dbReference>
<comment type="cofactor">
    <cofactor evidence="6">
        <name>[2Fe-2S] cluster</name>
        <dbReference type="ChEBI" id="CHEBI:190135"/>
    </cofactor>
</comment>
<dbReference type="GO" id="GO:0051537">
    <property type="term" value="F:2 iron, 2 sulfur cluster binding"/>
    <property type="evidence" value="ECO:0007669"/>
    <property type="project" value="UniProtKB-KW"/>
</dbReference>
<keyword evidence="1" id="KW-0001">2Fe-2S</keyword>
<evidence type="ECO:0000256" key="5">
    <source>
        <dbReference type="ARBA" id="ARBA00023157"/>
    </source>
</evidence>
<dbReference type="RefSeq" id="WP_072722681.1">
    <property type="nucleotide sequence ID" value="NZ_LN889817.1"/>
</dbReference>
<name>A0A1J1LU78_9CYAN</name>
<feature type="signal peptide" evidence="7">
    <location>
        <begin position="1"/>
        <end position="24"/>
    </location>
</feature>
<proteinExistence type="predicted"/>
<accession>A0A1J1LU78</accession>
<dbReference type="OrthoDB" id="9767869at2"/>
<dbReference type="InterPro" id="IPR036922">
    <property type="entry name" value="Rieske_2Fe-2S_sf"/>
</dbReference>
<dbReference type="PRINTS" id="PR00162">
    <property type="entry name" value="RIESKE"/>
</dbReference>
<evidence type="ECO:0000313" key="9">
    <source>
        <dbReference type="EMBL" id="CUR35758.1"/>
    </source>
</evidence>
<dbReference type="GO" id="GO:0016020">
    <property type="term" value="C:membrane"/>
    <property type="evidence" value="ECO:0007669"/>
    <property type="project" value="InterPro"/>
</dbReference>
<keyword evidence="10" id="KW-1185">Reference proteome</keyword>
<feature type="chain" id="PRO_5012385085" evidence="7">
    <location>
        <begin position="25"/>
        <end position="140"/>
    </location>
</feature>
<feature type="domain" description="Rieske" evidence="8">
    <location>
        <begin position="43"/>
        <end position="137"/>
    </location>
</feature>
<sequence>MNRRTFLAWVSVGSLASFFPVALAACSNSKKSSNLVTRPDQFIQVGTLQELDEQGSILNSQIPVLIIRNPNNPQEISAVNPTCPHLDCVVQWEASKKEFGCPCHASQFTPDGAVIKGPADRGLKRYLAKLEGNIVLVKPS</sequence>
<evidence type="ECO:0000313" key="10">
    <source>
        <dbReference type="Proteomes" id="UP000184315"/>
    </source>
</evidence>
<evidence type="ECO:0000256" key="6">
    <source>
        <dbReference type="ARBA" id="ARBA00034078"/>
    </source>
</evidence>
<keyword evidence="3" id="KW-0408">Iron</keyword>
<dbReference type="AlphaFoldDB" id="A0A1J1LU78"/>
<keyword evidence="5" id="KW-1015">Disulfide bond</keyword>
<gene>
    <name evidence="9" type="ORF">PL9214720028</name>
</gene>
<keyword evidence="7" id="KW-0732">Signal</keyword>
<protein>
    <submittedName>
        <fullName evidence="9">Rieske (2Fe-2S) region protein</fullName>
    </submittedName>
</protein>
<evidence type="ECO:0000256" key="4">
    <source>
        <dbReference type="ARBA" id="ARBA00023014"/>
    </source>
</evidence>
<keyword evidence="4" id="KW-0411">Iron-sulfur</keyword>
<dbReference type="EMBL" id="CZDF01000180">
    <property type="protein sequence ID" value="CUR35758.1"/>
    <property type="molecule type" value="Genomic_DNA"/>
</dbReference>
<organism evidence="9 10">
    <name type="scientific">Planktothrix tepida PCC 9214</name>
    <dbReference type="NCBI Taxonomy" id="671072"/>
    <lineage>
        <taxon>Bacteria</taxon>
        <taxon>Bacillati</taxon>
        <taxon>Cyanobacteriota</taxon>
        <taxon>Cyanophyceae</taxon>
        <taxon>Oscillatoriophycideae</taxon>
        <taxon>Oscillatoriales</taxon>
        <taxon>Microcoleaceae</taxon>
        <taxon>Planktothrix</taxon>
    </lineage>
</organism>
<evidence type="ECO:0000256" key="1">
    <source>
        <dbReference type="ARBA" id="ARBA00022714"/>
    </source>
</evidence>
<dbReference type="STRING" id="671072.PL9214720028"/>
<dbReference type="Pfam" id="PF00355">
    <property type="entry name" value="Rieske"/>
    <property type="match status" value="1"/>
</dbReference>
<dbReference type="PROSITE" id="PS51257">
    <property type="entry name" value="PROKAR_LIPOPROTEIN"/>
    <property type="match status" value="1"/>
</dbReference>
<dbReference type="SUPFAM" id="SSF50022">
    <property type="entry name" value="ISP domain"/>
    <property type="match status" value="1"/>
</dbReference>
<dbReference type="PANTHER" id="PTHR10134">
    <property type="entry name" value="CYTOCHROME B-C1 COMPLEX SUBUNIT RIESKE, MITOCHONDRIAL"/>
    <property type="match status" value="1"/>
</dbReference>
<keyword evidence="2" id="KW-0479">Metal-binding</keyword>